<dbReference type="PhylomeDB" id="A0A0G4I2U4"/>
<dbReference type="AlphaFoldDB" id="A0A0G4I2U4"/>
<protein>
    <submittedName>
        <fullName evidence="2">Uncharacterized protein</fullName>
    </submittedName>
</protein>
<evidence type="ECO:0000313" key="2">
    <source>
        <dbReference type="EMBL" id="CEM51210.1"/>
    </source>
</evidence>
<name>A0A0G4I2U4_9ALVE</name>
<gene>
    <name evidence="2" type="ORF">Cvel_10459</name>
</gene>
<feature type="region of interest" description="Disordered" evidence="1">
    <location>
        <begin position="118"/>
        <end position="152"/>
    </location>
</feature>
<dbReference type="EMBL" id="CDMZ01004877">
    <property type="protein sequence ID" value="CEM51210.1"/>
    <property type="molecule type" value="Genomic_DNA"/>
</dbReference>
<feature type="compositionally biased region" description="Polar residues" evidence="1">
    <location>
        <begin position="187"/>
        <end position="198"/>
    </location>
</feature>
<evidence type="ECO:0000256" key="1">
    <source>
        <dbReference type="SAM" id="MobiDB-lite"/>
    </source>
</evidence>
<feature type="compositionally biased region" description="Basic and acidic residues" evidence="1">
    <location>
        <begin position="59"/>
        <end position="80"/>
    </location>
</feature>
<reference evidence="2" key="1">
    <citation type="submission" date="2014-11" db="EMBL/GenBank/DDBJ databases">
        <authorList>
            <person name="Otto D Thomas"/>
            <person name="Naeem Raeece"/>
        </authorList>
    </citation>
    <scope>NUCLEOTIDE SEQUENCE</scope>
</reference>
<feature type="region of interest" description="Disordered" evidence="1">
    <location>
        <begin position="321"/>
        <end position="362"/>
    </location>
</feature>
<feature type="region of interest" description="Disordered" evidence="1">
    <location>
        <begin position="182"/>
        <end position="204"/>
    </location>
</feature>
<accession>A0A0G4I2U4</accession>
<dbReference type="VEuPathDB" id="CryptoDB:Cvel_10459"/>
<proteinExistence type="predicted"/>
<organism evidence="2">
    <name type="scientific">Chromera velia CCMP2878</name>
    <dbReference type="NCBI Taxonomy" id="1169474"/>
    <lineage>
        <taxon>Eukaryota</taxon>
        <taxon>Sar</taxon>
        <taxon>Alveolata</taxon>
        <taxon>Colpodellida</taxon>
        <taxon>Chromeraceae</taxon>
        <taxon>Chromera</taxon>
    </lineage>
</organism>
<feature type="region of interest" description="Disordered" evidence="1">
    <location>
        <begin position="57"/>
        <end position="86"/>
    </location>
</feature>
<sequence length="422" mass="45272">MQPTESGVNFRTCGNAPLKYSKLQRGATCRSTAAALSVCSRISPSSIPSRMETLLFPGPREKDGFGSRSLRFSEDSEKAEAPGPAAYRPYRANSLCPDSSSDSSLAFNQKGYTSIISSSSRFGPGGPFSGPKSTNGPGPCSYELSPLSKKSDFKTGNSSSFISRANWSCNIPATSKFFPGPGEYSKFPNSKTSHQNPAGVSLRSCSPRIDSVKEQIASPAPGSYDASVAVGSRLEPSTGKDPSPVFRPPCGRVVRSVNTRDFPVVGLFRSLETGDLKKAKDMREKGSEAAGAKGCFLQALGSDERKPPGPSDYNVRHTKDPIGACRGPSHSLHGSSMFLSQSPRKGMRKAGAQTHIPGPGDYDASGFRDGLTSNWQRGGATLRSASQRWLSHGHQTPGPAFYRVESPRAKRSYHLNMEERWV</sequence>
<feature type="compositionally biased region" description="Polar residues" evidence="1">
    <location>
        <begin position="332"/>
        <end position="343"/>
    </location>
</feature>